<dbReference type="GO" id="GO:0006508">
    <property type="term" value="P:proteolysis"/>
    <property type="evidence" value="ECO:0007669"/>
    <property type="project" value="UniProtKB-KW"/>
</dbReference>
<dbReference type="EMBL" id="BLIY01000006">
    <property type="protein sequence ID" value="GFE53383.1"/>
    <property type="molecule type" value="Genomic_DNA"/>
</dbReference>
<protein>
    <submittedName>
        <fullName evidence="6">Calpain family cysteine protease domain-containing protein</fullName>
    </submittedName>
</protein>
<dbReference type="InterPro" id="IPR022682">
    <property type="entry name" value="Calpain_domain_III"/>
</dbReference>
<dbReference type="PANTHER" id="PTHR46143:SF1">
    <property type="entry name" value="CALPAIN-7"/>
    <property type="match status" value="1"/>
</dbReference>
<feature type="active site" evidence="4">
    <location>
        <position position="334"/>
    </location>
</feature>
<proteinExistence type="predicted"/>
<evidence type="ECO:0000313" key="7">
    <source>
        <dbReference type="Proteomes" id="UP001057455"/>
    </source>
</evidence>
<dbReference type="PANTHER" id="PTHR46143">
    <property type="entry name" value="CALPAIN-7"/>
    <property type="match status" value="1"/>
</dbReference>
<dbReference type="Pfam" id="PF01067">
    <property type="entry name" value="Calpain_III"/>
    <property type="match status" value="1"/>
</dbReference>
<dbReference type="OrthoDB" id="167576at2759"/>
<keyword evidence="3 4" id="KW-0788">Thiol protease</keyword>
<dbReference type="Gene3D" id="2.60.120.380">
    <property type="match status" value="1"/>
</dbReference>
<dbReference type="SMART" id="SM00720">
    <property type="entry name" value="calpain_III"/>
    <property type="match status" value="1"/>
</dbReference>
<dbReference type="SUPFAM" id="SSF54001">
    <property type="entry name" value="Cysteine proteinases"/>
    <property type="match status" value="1"/>
</dbReference>
<dbReference type="Proteomes" id="UP001057455">
    <property type="component" value="Unassembled WGS sequence"/>
</dbReference>
<keyword evidence="7" id="KW-1185">Reference proteome</keyword>
<evidence type="ECO:0000256" key="2">
    <source>
        <dbReference type="ARBA" id="ARBA00022801"/>
    </source>
</evidence>
<dbReference type="Gene3D" id="3.90.70.10">
    <property type="entry name" value="Cysteine proteinases"/>
    <property type="match status" value="1"/>
</dbReference>
<dbReference type="Pfam" id="PF00648">
    <property type="entry name" value="Peptidase_C2"/>
    <property type="match status" value="1"/>
</dbReference>
<feature type="active site" evidence="4">
    <location>
        <position position="127"/>
    </location>
</feature>
<feature type="domain" description="Calpain catalytic" evidence="5">
    <location>
        <begin position="96"/>
        <end position="419"/>
    </location>
</feature>
<dbReference type="InterPro" id="IPR001300">
    <property type="entry name" value="Peptidase_C2_calpain_cat"/>
</dbReference>
<comment type="caution">
    <text evidence="6">The sequence shown here is derived from an EMBL/GenBank/DDBJ whole genome shotgun (WGS) entry which is preliminary data.</text>
</comment>
<dbReference type="SMART" id="SM00230">
    <property type="entry name" value="CysPc"/>
    <property type="match status" value="1"/>
</dbReference>
<keyword evidence="2 4" id="KW-0378">Hydrolase</keyword>
<keyword evidence="1 4" id="KW-0645">Protease</keyword>
<dbReference type="InterPro" id="IPR038765">
    <property type="entry name" value="Papain-like_cys_pep_sf"/>
</dbReference>
<name>A0A9W5WTZ4_BABOV</name>
<feature type="active site" evidence="4">
    <location>
        <position position="359"/>
    </location>
</feature>
<reference evidence="6" key="1">
    <citation type="submission" date="2019-12" db="EMBL/GenBank/DDBJ databases">
        <title>Genome sequence of Babesia ovis.</title>
        <authorList>
            <person name="Yamagishi J."/>
            <person name="Sevinc F."/>
            <person name="Xuan X."/>
        </authorList>
    </citation>
    <scope>NUCLEOTIDE SEQUENCE</scope>
    <source>
        <strain evidence="6">Selcuk</strain>
    </source>
</reference>
<evidence type="ECO:0000256" key="4">
    <source>
        <dbReference type="PROSITE-ProRule" id="PRU00239"/>
    </source>
</evidence>
<gene>
    <name evidence="6" type="ORF">BaOVIS_007870</name>
</gene>
<accession>A0A9W5WTZ4</accession>
<evidence type="ECO:0000313" key="6">
    <source>
        <dbReference type="EMBL" id="GFE53383.1"/>
    </source>
</evidence>
<dbReference type="InterPro" id="IPR022683">
    <property type="entry name" value="Calpain_III"/>
</dbReference>
<evidence type="ECO:0000256" key="1">
    <source>
        <dbReference type="ARBA" id="ARBA00022670"/>
    </source>
</evidence>
<dbReference type="SUPFAM" id="SSF49758">
    <property type="entry name" value="Calpain large subunit, middle domain (domain III)"/>
    <property type="match status" value="2"/>
</dbReference>
<dbReference type="InterPro" id="IPR036213">
    <property type="entry name" value="Calpain_III_sf"/>
</dbReference>
<dbReference type="AlphaFoldDB" id="A0A9W5WTZ4"/>
<dbReference type="GO" id="GO:0004198">
    <property type="term" value="F:calcium-dependent cysteine-type endopeptidase activity"/>
    <property type="evidence" value="ECO:0007669"/>
    <property type="project" value="InterPro"/>
</dbReference>
<organism evidence="6 7">
    <name type="scientific">Babesia ovis</name>
    <dbReference type="NCBI Taxonomy" id="5869"/>
    <lineage>
        <taxon>Eukaryota</taxon>
        <taxon>Sar</taxon>
        <taxon>Alveolata</taxon>
        <taxon>Apicomplexa</taxon>
        <taxon>Aconoidasida</taxon>
        <taxon>Piroplasmida</taxon>
        <taxon>Babesiidae</taxon>
        <taxon>Babesia</taxon>
    </lineage>
</organism>
<dbReference type="InterPro" id="IPR051297">
    <property type="entry name" value="PalB/RIM13"/>
</dbReference>
<evidence type="ECO:0000259" key="5">
    <source>
        <dbReference type="PROSITE" id="PS50203"/>
    </source>
</evidence>
<evidence type="ECO:0000256" key="3">
    <source>
        <dbReference type="ARBA" id="ARBA00022807"/>
    </source>
</evidence>
<dbReference type="PROSITE" id="PS50203">
    <property type="entry name" value="CALPAIN_CAT"/>
    <property type="match status" value="1"/>
</dbReference>
<sequence length="898" mass="100355">MAPDGCLCFARISGNSHRVASSKANGTESREYSRCSTSADFLSDPVVLSGSILRDFVAPPWHLISTCQGPIDSPLWEDPKGRPALTAKQKRRLGGWVRLFDDGAPKPVFFKAVPSSSRIKQGFVADCSFLSSLATLADYEKKYSTPLLTNIIRFVMIGDDHASKFALFRPSDDTTPEREIPKVAIGVKLYFNGVSRCVIVDDWVPIRSDGRMLSAHSVDRDECWVTLLEKAFVKLNGGCYTIRGTNPGIDTYHLTGWIPDIITLPQSRSNNINAIGSDERLSEKWNHIWDVMYAGFCSGSCVVCLGTSEIADATPAGDDGPEGISVSSGIVSNHAYSVLDIKDVLMPDKTQLRMMYLKNPWGIVSWTKRFSPGDTVSWTKEMCTVLDYQPNTSKDNGLFWIEWNDVLRWFSHIYISWKPNVFRNRITLHQRWHYEPRFSASLVMDDMHLSVFNPQFNLSISFENHNSATVWLLLLQHRHSSEEPLKYMAMHVFSREEVVVCPPLPDLQGVYSNGECILAKLLVKRTPSRDAPSKHMLTGEVIKPYTSGENTGVLVLLSCYAEKITQDVPFTIRALSSRPVELTPLPCLVKPHWYTTEIHGEWTEENCGGGPNDVWSYFMNPHYKLTFADIGEALILLESSTPLSVNLRLFPGRIATPRLLKSTSVISSDDYTVNCCSVHRFFQSGHYVIIPSTFRPNEKGSFRIVVYSRYPCSLKPMPYPQCPMDSAPNIYTRRIDMNDVIHFDVKVPTALSIRIEVPPDVMSDFFAIFASSAGVSHPSQKEVACNFQAKDNHYCSSSTCTMCGGPCSRFRELLTNEHSPQSKTATYDLVLYSDLNGGSSKTGRSISAAARQLFETKRVINFTMVELLPSKVPYKLTALGGASMGLVTFTSDHPLSIV</sequence>